<protein>
    <submittedName>
        <fullName evidence="1">Uncharacterized protein</fullName>
    </submittedName>
</protein>
<dbReference type="RefSeq" id="WP_052222128.1">
    <property type="nucleotide sequence ID" value="NZ_LHUR01000031.1"/>
</dbReference>
<dbReference type="Proteomes" id="UP000037043">
    <property type="component" value="Unassembled WGS sequence"/>
</dbReference>
<evidence type="ECO:0000313" key="2">
    <source>
        <dbReference type="Proteomes" id="UP000037043"/>
    </source>
</evidence>
<sequence length="266" mass="30951">MDNKVILLIIQALSYEIATSKMNYMNELVDKGEARFYELDIEKASLLKPLYEDVFEGTDLFVNAMINNQVIRRQSAKNIFQITRDNGLKTGAAAYYWFGEAYNEEKLKWQEHKEKIDEASNIQYATYYGNYSYRDSDVFTDSEYIRKKYNPNLLLVHSMGIEHVSLKYGEDTQEFREKVFELDNILELMIPIWIEGGYQVIVTTEKRISSSNSIKDNDKVVPVWTVGKKINKDNYESSIKNTGISATIYEVLGIKKPERFINSNIF</sequence>
<reference evidence="2" key="1">
    <citation type="submission" date="2015-08" db="EMBL/GenBank/DDBJ databases">
        <title>Genome sequence of the strict anaerobe Clostridium homopropionicum LuHBu1 (DSM 5847T).</title>
        <authorList>
            <person name="Poehlein A."/>
            <person name="Beck M."/>
            <person name="Schiel-Bengelsdorf B."/>
            <person name="Bengelsdorf F.R."/>
            <person name="Daniel R."/>
            <person name="Duerre P."/>
        </authorList>
    </citation>
    <scope>NUCLEOTIDE SEQUENCE [LARGE SCALE GENOMIC DNA]</scope>
    <source>
        <strain evidence="2">DSM 5847</strain>
    </source>
</reference>
<dbReference type="Gene3D" id="3.40.720.10">
    <property type="entry name" value="Alkaline Phosphatase, subunit A"/>
    <property type="match status" value="1"/>
</dbReference>
<dbReference type="EMBL" id="LHUR01000031">
    <property type="protein sequence ID" value="KOA18904.1"/>
    <property type="molecule type" value="Genomic_DNA"/>
</dbReference>
<dbReference type="PATRIC" id="fig|1121318.3.peg.2656"/>
<keyword evidence="2" id="KW-1185">Reference proteome</keyword>
<evidence type="ECO:0000313" key="1">
    <source>
        <dbReference type="EMBL" id="KOA18904.1"/>
    </source>
</evidence>
<dbReference type="AlphaFoldDB" id="A0A0L6Z7G3"/>
<dbReference type="SUPFAM" id="SSF53649">
    <property type="entry name" value="Alkaline phosphatase-like"/>
    <property type="match status" value="1"/>
</dbReference>
<gene>
    <name evidence="1" type="ORF">CLHOM_26440</name>
</gene>
<organism evidence="1 2">
    <name type="scientific">Clostridium homopropionicum DSM 5847</name>
    <dbReference type="NCBI Taxonomy" id="1121318"/>
    <lineage>
        <taxon>Bacteria</taxon>
        <taxon>Bacillati</taxon>
        <taxon>Bacillota</taxon>
        <taxon>Clostridia</taxon>
        <taxon>Eubacteriales</taxon>
        <taxon>Clostridiaceae</taxon>
        <taxon>Clostridium</taxon>
    </lineage>
</organism>
<proteinExistence type="predicted"/>
<dbReference type="InterPro" id="IPR017850">
    <property type="entry name" value="Alkaline_phosphatase_core_sf"/>
</dbReference>
<dbReference type="STRING" id="36844.SAMN04488501_109111"/>
<name>A0A0L6Z7G3_9CLOT</name>
<accession>A0A0L6Z7G3</accession>
<comment type="caution">
    <text evidence="1">The sequence shown here is derived from an EMBL/GenBank/DDBJ whole genome shotgun (WGS) entry which is preliminary data.</text>
</comment>